<sequence length="399" mass="43375">IRKRAEARKRIEEARASEDWLVGARSFSSRDKPIEDRRTYSAWPVEEADQFFNAVRGYSQPGGALPKDMNVDLRDTFIDAIEKRAPTGQGTLIDSEGGFLVPESIAARVLQKVNSEGNLLSRIQRVPITVGNSTKFNAVKENARTSGNRYGGITVNRTGEAVAASGTKAEFERVSLEVKKLTALVYVTDEQLADGPQLLTVVNDLVPKAIVFKIEDELINGDGVTQMEGILNTNARVDVAKESGQSADTILFENIINMYSRMVASSRGSAAWFINQDIEPQLFAMSLAVGTAGVPVYLPANGIAGSPFATLMGRPVIPIEHAKTLGDLGDIFFLDMGQYLYATKGGVKTAQSIHVKFVEGETAFRFVLRNDGKSWWPSALTPANGTNTLSPFIALAERA</sequence>
<name>A0A0F9EJP6_9ZZZZ</name>
<dbReference type="InterPro" id="IPR054612">
    <property type="entry name" value="Phage_capsid-like_C"/>
</dbReference>
<accession>A0A0F9EJP6</accession>
<evidence type="ECO:0000313" key="4">
    <source>
        <dbReference type="EMBL" id="KKL24118.1"/>
    </source>
</evidence>
<evidence type="ECO:0000256" key="2">
    <source>
        <dbReference type="ARBA" id="ARBA00022844"/>
    </source>
</evidence>
<protein>
    <recommendedName>
        <fullName evidence="3">Phage capsid-like C-terminal domain-containing protein</fullName>
    </recommendedName>
</protein>
<keyword evidence="2" id="KW-0946">Virion</keyword>
<dbReference type="EMBL" id="LAZR01036713">
    <property type="protein sequence ID" value="KKL24118.1"/>
    <property type="molecule type" value="Genomic_DNA"/>
</dbReference>
<dbReference type="SUPFAM" id="SSF56563">
    <property type="entry name" value="Major capsid protein gp5"/>
    <property type="match status" value="1"/>
</dbReference>
<dbReference type="GO" id="GO:0044423">
    <property type="term" value="C:virion component"/>
    <property type="evidence" value="ECO:0007669"/>
    <property type="project" value="UniProtKB-KW"/>
</dbReference>
<organism evidence="4">
    <name type="scientific">marine sediment metagenome</name>
    <dbReference type="NCBI Taxonomy" id="412755"/>
    <lineage>
        <taxon>unclassified sequences</taxon>
        <taxon>metagenomes</taxon>
        <taxon>ecological metagenomes</taxon>
    </lineage>
</organism>
<feature type="domain" description="Phage capsid-like C-terminal" evidence="3">
    <location>
        <begin position="97"/>
        <end position="382"/>
    </location>
</feature>
<evidence type="ECO:0000256" key="1">
    <source>
        <dbReference type="ARBA" id="ARBA00004328"/>
    </source>
</evidence>
<evidence type="ECO:0000259" key="3">
    <source>
        <dbReference type="Pfam" id="PF05065"/>
    </source>
</evidence>
<dbReference type="Gene3D" id="3.30.2400.10">
    <property type="entry name" value="Major capsid protein gp5"/>
    <property type="match status" value="1"/>
</dbReference>
<dbReference type="NCBIfam" id="TIGR01554">
    <property type="entry name" value="major_cap_HK97"/>
    <property type="match status" value="1"/>
</dbReference>
<feature type="non-terminal residue" evidence="4">
    <location>
        <position position="1"/>
    </location>
</feature>
<dbReference type="InterPro" id="IPR024455">
    <property type="entry name" value="Phage_capsid"/>
</dbReference>
<dbReference type="Pfam" id="PF05065">
    <property type="entry name" value="Phage_capsid"/>
    <property type="match status" value="1"/>
</dbReference>
<proteinExistence type="predicted"/>
<reference evidence="4" key="1">
    <citation type="journal article" date="2015" name="Nature">
        <title>Complex archaea that bridge the gap between prokaryotes and eukaryotes.</title>
        <authorList>
            <person name="Spang A."/>
            <person name="Saw J.H."/>
            <person name="Jorgensen S.L."/>
            <person name="Zaremba-Niedzwiedzka K."/>
            <person name="Martijn J."/>
            <person name="Lind A.E."/>
            <person name="van Eijk R."/>
            <person name="Schleper C."/>
            <person name="Guy L."/>
            <person name="Ettema T.J."/>
        </authorList>
    </citation>
    <scope>NUCLEOTIDE SEQUENCE</scope>
</reference>
<dbReference type="AlphaFoldDB" id="A0A0F9EJP6"/>
<comment type="caution">
    <text evidence="4">The sequence shown here is derived from an EMBL/GenBank/DDBJ whole genome shotgun (WGS) entry which is preliminary data.</text>
</comment>
<gene>
    <name evidence="4" type="ORF">LCGC14_2418560</name>
</gene>
<comment type="subcellular location">
    <subcellularLocation>
        <location evidence="1">Virion</location>
    </subcellularLocation>
</comment>